<evidence type="ECO:0000259" key="14">
    <source>
        <dbReference type="Pfam" id="PF08545"/>
    </source>
</evidence>
<keyword evidence="6 12" id="KW-0276">Fatty acid metabolism</keyword>
<accession>B8FHI6</accession>
<dbReference type="EC" id="2.3.1.180" evidence="3 12"/>
<evidence type="ECO:0000256" key="11">
    <source>
        <dbReference type="ARBA" id="ARBA00051096"/>
    </source>
</evidence>
<dbReference type="PANTHER" id="PTHR43091">
    <property type="entry name" value="3-OXOACYL-[ACYL-CARRIER-PROTEIN] SYNTHASE"/>
    <property type="match status" value="1"/>
</dbReference>
<comment type="function">
    <text evidence="12">Catalyzes the condensation reaction of fatty acid synthesis by the addition to an acyl acceptor of two carbons from malonyl-ACP. Catalyzes the first condensation reaction which initiates fatty acid synthesis and may therefore play a role in governing the total rate of fatty acid production. Possesses both acetoacetyl-ACP synthase and acetyl transacylase activities. Its substrate specificity determines the biosynthesis of branched-chain and/or straight-chain of fatty acids.</text>
</comment>
<dbReference type="InterPro" id="IPR004655">
    <property type="entry name" value="FabH"/>
</dbReference>
<proteinExistence type="inferred from homology"/>
<organism evidence="15 16">
    <name type="scientific">Desulfatibacillum aliphaticivorans</name>
    <dbReference type="NCBI Taxonomy" id="218208"/>
    <lineage>
        <taxon>Bacteria</taxon>
        <taxon>Pseudomonadati</taxon>
        <taxon>Thermodesulfobacteriota</taxon>
        <taxon>Desulfobacteria</taxon>
        <taxon>Desulfobacterales</taxon>
        <taxon>Desulfatibacillaceae</taxon>
        <taxon>Desulfatibacillum</taxon>
    </lineage>
</organism>
<evidence type="ECO:0000256" key="7">
    <source>
        <dbReference type="ARBA" id="ARBA00023098"/>
    </source>
</evidence>
<comment type="catalytic activity">
    <reaction evidence="11">
        <text>malonyl-[ACP] + acetyl-CoA + H(+) = 3-oxobutanoyl-[ACP] + CO2 + CoA</text>
        <dbReference type="Rhea" id="RHEA:12080"/>
        <dbReference type="Rhea" id="RHEA-COMP:9623"/>
        <dbReference type="Rhea" id="RHEA-COMP:9625"/>
        <dbReference type="ChEBI" id="CHEBI:15378"/>
        <dbReference type="ChEBI" id="CHEBI:16526"/>
        <dbReference type="ChEBI" id="CHEBI:57287"/>
        <dbReference type="ChEBI" id="CHEBI:57288"/>
        <dbReference type="ChEBI" id="CHEBI:78449"/>
        <dbReference type="ChEBI" id="CHEBI:78450"/>
        <dbReference type="EC" id="2.3.1.180"/>
    </reaction>
    <physiologicalReaction direction="left-to-right" evidence="11">
        <dbReference type="Rhea" id="RHEA:12081"/>
    </physiologicalReaction>
</comment>
<dbReference type="InterPro" id="IPR016039">
    <property type="entry name" value="Thiolase-like"/>
</dbReference>
<reference evidence="15 16" key="1">
    <citation type="journal article" date="2012" name="Environ. Microbiol.">
        <title>The genome sequence of Desulfatibacillum alkenivorans AK-01: a blueprint for anaerobic alkane oxidation.</title>
        <authorList>
            <person name="Callaghan A.V."/>
            <person name="Morris B.E."/>
            <person name="Pereira I.A."/>
            <person name="McInerney M.J."/>
            <person name="Austin R.N."/>
            <person name="Groves J.T."/>
            <person name="Kukor J.J."/>
            <person name="Suflita J.M."/>
            <person name="Young L.Y."/>
            <person name="Zylstra G.J."/>
            <person name="Wawrik B."/>
        </authorList>
    </citation>
    <scope>NUCLEOTIDE SEQUENCE [LARGE SCALE GENOMIC DNA]</scope>
    <source>
        <strain evidence="15 16">AK-01</strain>
    </source>
</reference>
<dbReference type="Proteomes" id="UP000000739">
    <property type="component" value="Chromosome"/>
</dbReference>
<comment type="domain">
    <text evidence="12">The last Arg residue of the ACP-binding site is essential for the weak association between ACP/AcpP and FabH.</text>
</comment>
<dbReference type="GO" id="GO:0005737">
    <property type="term" value="C:cytoplasm"/>
    <property type="evidence" value="ECO:0007669"/>
    <property type="project" value="UniProtKB-SubCell"/>
</dbReference>
<dbReference type="Gene3D" id="3.40.47.10">
    <property type="match status" value="1"/>
</dbReference>
<dbReference type="NCBIfam" id="TIGR00747">
    <property type="entry name" value="fabH"/>
    <property type="match status" value="1"/>
</dbReference>
<evidence type="ECO:0000256" key="8">
    <source>
        <dbReference type="ARBA" id="ARBA00023160"/>
    </source>
</evidence>
<dbReference type="UniPathway" id="UPA00094"/>
<dbReference type="eggNOG" id="COG0332">
    <property type="taxonomic scope" value="Bacteria"/>
</dbReference>
<dbReference type="NCBIfam" id="NF006829">
    <property type="entry name" value="PRK09352.1"/>
    <property type="match status" value="1"/>
</dbReference>
<dbReference type="EMBL" id="CP001322">
    <property type="protein sequence ID" value="ACL02274.1"/>
    <property type="molecule type" value="Genomic_DNA"/>
</dbReference>
<evidence type="ECO:0000256" key="10">
    <source>
        <dbReference type="ARBA" id="ARBA00023315"/>
    </source>
</evidence>
<keyword evidence="4 12" id="KW-0444">Lipid biosynthesis</keyword>
<dbReference type="Pfam" id="PF08541">
    <property type="entry name" value="ACP_syn_III_C"/>
    <property type="match status" value="1"/>
</dbReference>
<dbReference type="FunFam" id="3.40.47.10:FF:000004">
    <property type="entry name" value="3-oxoacyl-[acyl-carrier-protein] synthase 3"/>
    <property type="match status" value="1"/>
</dbReference>
<feature type="domain" description="Beta-ketoacyl-[acyl-carrier-protein] synthase III N-terminal" evidence="14">
    <location>
        <begin position="114"/>
        <end position="192"/>
    </location>
</feature>
<dbReference type="PANTHER" id="PTHR43091:SF1">
    <property type="entry name" value="BETA-KETOACYL-[ACYL-CARRIER-PROTEIN] SYNTHASE III, CHLOROPLASTIC"/>
    <property type="match status" value="1"/>
</dbReference>
<comment type="subunit">
    <text evidence="12">Homodimer.</text>
</comment>
<feature type="region of interest" description="ACP-binding" evidence="12">
    <location>
        <begin position="261"/>
        <end position="265"/>
    </location>
</feature>
<feature type="active site" evidence="12">
    <location>
        <position position="260"/>
    </location>
</feature>
<evidence type="ECO:0000256" key="9">
    <source>
        <dbReference type="ARBA" id="ARBA00023268"/>
    </source>
</evidence>
<evidence type="ECO:0000256" key="2">
    <source>
        <dbReference type="ARBA" id="ARBA00008642"/>
    </source>
</evidence>
<evidence type="ECO:0000256" key="6">
    <source>
        <dbReference type="ARBA" id="ARBA00022832"/>
    </source>
</evidence>
<sequence>MDAKTGRAPVIIGTGSAWPQRAVSNLDLQNIVDTSDEWITRRTGIRQRFIARADQNEETSDLAASASLAALEMAGKTPADLDMIILGTVTGDKPFPACACLVQEKIKAKKAAAFDISAGCSGFIYSLSMAENLIKAGQCDTVLVIGVDRISVMLDWKDRANCVLFGDGAGAVVVTAGDGPEKILSTHIRSDGACWDMLYGEYGAPYVHPSLEPIQPKPFHVVMEGNRVFKKAVSSMASLSHEALKANNLTGEDIALLIPHQANMRIITALAERVNVDMDRVYTNIDRFGNTSSGSIPIALDEAHRKGIIQKGDHVLLVTFGAGPTWGASVVSWGI</sequence>
<evidence type="ECO:0000256" key="5">
    <source>
        <dbReference type="ARBA" id="ARBA00022679"/>
    </source>
</evidence>
<feature type="domain" description="Beta-ketoacyl-[acyl-carrier-protein] synthase III C-terminal" evidence="13">
    <location>
        <begin position="244"/>
        <end position="333"/>
    </location>
</feature>
<dbReference type="GO" id="GO:0004315">
    <property type="term" value="F:3-oxoacyl-[acyl-carrier-protein] synthase activity"/>
    <property type="evidence" value="ECO:0007669"/>
    <property type="project" value="InterPro"/>
</dbReference>
<keyword evidence="7 12" id="KW-0443">Lipid metabolism</keyword>
<protein>
    <recommendedName>
        <fullName evidence="3 12">Beta-ketoacyl-[acyl-carrier-protein] synthase III</fullName>
        <shortName evidence="12">Beta-ketoacyl-ACP synthase III</shortName>
        <shortName evidence="12">KAS III</shortName>
        <ecNumber evidence="3 12">2.3.1.180</ecNumber>
    </recommendedName>
    <alternativeName>
        <fullName evidence="12">3-oxoacyl-[acyl-carrier-protein] synthase 3</fullName>
    </alternativeName>
    <alternativeName>
        <fullName evidence="12">3-oxoacyl-[acyl-carrier-protein] synthase III</fullName>
    </alternativeName>
</protein>
<dbReference type="SUPFAM" id="SSF53901">
    <property type="entry name" value="Thiolase-like"/>
    <property type="match status" value="1"/>
</dbReference>
<dbReference type="HAMAP" id="MF_01815">
    <property type="entry name" value="FabH"/>
    <property type="match status" value="1"/>
</dbReference>
<feature type="active site" evidence="12">
    <location>
        <position position="290"/>
    </location>
</feature>
<evidence type="ECO:0000313" key="16">
    <source>
        <dbReference type="Proteomes" id="UP000000739"/>
    </source>
</evidence>
<evidence type="ECO:0000256" key="12">
    <source>
        <dbReference type="HAMAP-Rule" id="MF_01815"/>
    </source>
</evidence>
<keyword evidence="8 12" id="KW-0275">Fatty acid biosynthesis</keyword>
<dbReference type="InterPro" id="IPR013747">
    <property type="entry name" value="ACP_syn_III_C"/>
</dbReference>
<evidence type="ECO:0000256" key="1">
    <source>
        <dbReference type="ARBA" id="ARBA00005194"/>
    </source>
</evidence>
<dbReference type="HOGENOM" id="CLU_039592_3_1_7"/>
<keyword evidence="5 12" id="KW-0808">Transferase</keyword>
<keyword evidence="16" id="KW-1185">Reference proteome</keyword>
<name>B8FHI6_DESAL</name>
<dbReference type="KEGG" id="dal:Dalk_0568"/>
<gene>
    <name evidence="12" type="primary">fabH</name>
    <name evidence="15" type="ordered locus">Dalk_0568</name>
</gene>
<evidence type="ECO:0000256" key="4">
    <source>
        <dbReference type="ARBA" id="ARBA00022516"/>
    </source>
</evidence>
<keyword evidence="9 12" id="KW-0511">Multifunctional enzyme</keyword>
<dbReference type="RefSeq" id="WP_012609714.1">
    <property type="nucleotide sequence ID" value="NC_011768.1"/>
</dbReference>
<dbReference type="GO" id="GO:0033818">
    <property type="term" value="F:beta-ketoacyl-acyl-carrier-protein synthase III activity"/>
    <property type="evidence" value="ECO:0007669"/>
    <property type="project" value="UniProtKB-UniRule"/>
</dbReference>
<evidence type="ECO:0000256" key="3">
    <source>
        <dbReference type="ARBA" id="ARBA00012333"/>
    </source>
</evidence>
<keyword evidence="12" id="KW-0963">Cytoplasm</keyword>
<comment type="pathway">
    <text evidence="1 12">Lipid metabolism; fatty acid biosynthesis.</text>
</comment>
<dbReference type="InterPro" id="IPR013751">
    <property type="entry name" value="ACP_syn_III_N"/>
</dbReference>
<comment type="subcellular location">
    <subcellularLocation>
        <location evidence="12">Cytoplasm</location>
    </subcellularLocation>
</comment>
<dbReference type="CDD" id="cd00830">
    <property type="entry name" value="KAS_III"/>
    <property type="match status" value="1"/>
</dbReference>
<comment type="similarity">
    <text evidence="2 12">Belongs to the thiolase-like superfamily. FabH family.</text>
</comment>
<evidence type="ECO:0000313" key="15">
    <source>
        <dbReference type="EMBL" id="ACL02274.1"/>
    </source>
</evidence>
<keyword evidence="10 12" id="KW-0012">Acyltransferase</keyword>
<feature type="active site" evidence="12">
    <location>
        <position position="120"/>
    </location>
</feature>
<dbReference type="Pfam" id="PF08545">
    <property type="entry name" value="ACP_syn_III"/>
    <property type="match status" value="1"/>
</dbReference>
<evidence type="ECO:0000259" key="13">
    <source>
        <dbReference type="Pfam" id="PF08541"/>
    </source>
</evidence>
<dbReference type="GO" id="GO:0006633">
    <property type="term" value="P:fatty acid biosynthetic process"/>
    <property type="evidence" value="ECO:0007669"/>
    <property type="project" value="UniProtKB-UniRule"/>
</dbReference>
<dbReference type="AlphaFoldDB" id="B8FHI6"/>